<proteinExistence type="inferred from homology"/>
<keyword evidence="3 6" id="KW-0808">Transferase</keyword>
<dbReference type="CDD" id="cd03784">
    <property type="entry name" value="GT1_Gtf-like"/>
    <property type="match status" value="1"/>
</dbReference>
<evidence type="ECO:0000313" key="7">
    <source>
        <dbReference type="Proteomes" id="UP000217103"/>
    </source>
</evidence>
<dbReference type="InterPro" id="IPR050426">
    <property type="entry name" value="Glycosyltransferase_28"/>
</dbReference>
<feature type="domain" description="Erythromycin biosynthesis protein CIII-like C-terminal" evidence="4">
    <location>
        <begin position="296"/>
        <end position="372"/>
    </location>
</feature>
<dbReference type="STRING" id="35622.SAMN04489764_0141"/>
<dbReference type="GO" id="GO:0017000">
    <property type="term" value="P:antibiotic biosynthetic process"/>
    <property type="evidence" value="ECO:0007669"/>
    <property type="project" value="UniProtKB-ARBA"/>
</dbReference>
<dbReference type="Pfam" id="PF21036">
    <property type="entry name" value="EryCIII-like_N"/>
    <property type="match status" value="1"/>
</dbReference>
<dbReference type="PANTHER" id="PTHR48050:SF13">
    <property type="entry name" value="STEROL 3-BETA-GLUCOSYLTRANSFERASE UGT80A2"/>
    <property type="match status" value="1"/>
</dbReference>
<evidence type="ECO:0000259" key="5">
    <source>
        <dbReference type="Pfam" id="PF21036"/>
    </source>
</evidence>
<dbReference type="Proteomes" id="UP000217103">
    <property type="component" value="Unassembled WGS sequence"/>
</dbReference>
<organism evidence="6 7">
    <name type="scientific">Thermostaphylospora chromogena</name>
    <dbReference type="NCBI Taxonomy" id="35622"/>
    <lineage>
        <taxon>Bacteria</taxon>
        <taxon>Bacillati</taxon>
        <taxon>Actinomycetota</taxon>
        <taxon>Actinomycetes</taxon>
        <taxon>Streptosporangiales</taxon>
        <taxon>Thermomonosporaceae</taxon>
        <taxon>Thermostaphylospora</taxon>
    </lineage>
</organism>
<dbReference type="InterPro" id="IPR048284">
    <property type="entry name" value="EryCIII-like_N"/>
</dbReference>
<evidence type="ECO:0000256" key="2">
    <source>
        <dbReference type="ARBA" id="ARBA00022676"/>
    </source>
</evidence>
<dbReference type="GO" id="GO:0016758">
    <property type="term" value="F:hexosyltransferase activity"/>
    <property type="evidence" value="ECO:0007669"/>
    <property type="project" value="UniProtKB-ARBA"/>
</dbReference>
<evidence type="ECO:0000256" key="3">
    <source>
        <dbReference type="ARBA" id="ARBA00022679"/>
    </source>
</evidence>
<dbReference type="GO" id="GO:0008194">
    <property type="term" value="F:UDP-glycosyltransferase activity"/>
    <property type="evidence" value="ECO:0007669"/>
    <property type="project" value="InterPro"/>
</dbReference>
<evidence type="ECO:0000259" key="4">
    <source>
        <dbReference type="Pfam" id="PF06722"/>
    </source>
</evidence>
<feature type="domain" description="Erythromycin biosynthesis protein CIII-like N-terminal" evidence="5">
    <location>
        <begin position="45"/>
        <end position="280"/>
    </location>
</feature>
<comment type="similarity">
    <text evidence="1">Belongs to the glycosyltransferase 28 family.</text>
</comment>
<dbReference type="AlphaFoldDB" id="A0A1H0ZTZ0"/>
<keyword evidence="2" id="KW-0328">Glycosyltransferase</keyword>
<evidence type="ECO:0000256" key="1">
    <source>
        <dbReference type="ARBA" id="ARBA00006962"/>
    </source>
</evidence>
<dbReference type="Pfam" id="PF06722">
    <property type="entry name" value="EryCIII-like_C"/>
    <property type="match status" value="2"/>
</dbReference>
<reference evidence="6 7" key="1">
    <citation type="submission" date="2016-10" db="EMBL/GenBank/DDBJ databases">
        <authorList>
            <person name="de Groot N.N."/>
        </authorList>
    </citation>
    <scope>NUCLEOTIDE SEQUENCE [LARGE SCALE GENOMIC DNA]</scope>
    <source>
        <strain evidence="6 7">DSM 43794</strain>
    </source>
</reference>
<evidence type="ECO:0000313" key="6">
    <source>
        <dbReference type="EMBL" id="SDQ30839.1"/>
    </source>
</evidence>
<dbReference type="PANTHER" id="PTHR48050">
    <property type="entry name" value="STEROL 3-BETA-GLUCOSYLTRANSFERASE"/>
    <property type="match status" value="1"/>
</dbReference>
<dbReference type="SUPFAM" id="SSF53756">
    <property type="entry name" value="UDP-Glycosyltransferase/glycogen phosphorylase"/>
    <property type="match status" value="2"/>
</dbReference>
<accession>A0A1H0ZTZ0</accession>
<keyword evidence="7" id="KW-1185">Reference proteome</keyword>
<sequence>MVARAFYPSDACFELNAVKRRSFMRVMVTGFPQPTHFYPLVPYAQALQNAGHEVCVACPGGVEDLITAAGLTAVTTGKAQEVSVDTWAAMEAPDLNEMDRYADGLGFHDPADRDHWEVFYQYFLFAVRFYIPRTPRKDIEELVDFARVWKPDLVLWESWFPAGAVVARACGAAHARVVIGPDYGMWTAEQFAARRSRAEALSLENPYPPTVARLADHYGIEVDDELLNGQRTIDPLMPELRLVDGASDIPVRWIPYNGGMPKPAWLYGRPERPRVAFTVGVSTRAFDRGEWRTPKVFEAVADLDVEVVATLNSDQLVGIDKIPDNVRTVDYVPLTQLLPTCSAVISHGSSGTLWSSVAANLPQIIADTDQHHRLDLEDAEQKTTAARAAAGDTEDRVTERAPDSWLSSKFIVDRGAGLRLDHRTQSVEEIRELITKVLEDPAYREGAAALYEDWRSRPSPADIVPELEKLAAER</sequence>
<protein>
    <submittedName>
        <fullName evidence="6">UDP:flavonoid glycosyltransferase YjiC, YdhE family</fullName>
    </submittedName>
</protein>
<gene>
    <name evidence="6" type="ORF">SAMN04489764_0141</name>
</gene>
<name>A0A1H0ZTZ0_9ACTN</name>
<feature type="domain" description="Erythromycin biosynthesis protein CIII-like C-terminal" evidence="4">
    <location>
        <begin position="402"/>
        <end position="470"/>
    </location>
</feature>
<dbReference type="InterPro" id="IPR010610">
    <property type="entry name" value="EryCIII-like_C"/>
</dbReference>
<dbReference type="EMBL" id="FNKK01000002">
    <property type="protein sequence ID" value="SDQ30839.1"/>
    <property type="molecule type" value="Genomic_DNA"/>
</dbReference>
<dbReference type="Gene3D" id="3.40.50.2000">
    <property type="entry name" value="Glycogen Phosphorylase B"/>
    <property type="match status" value="2"/>
</dbReference>
<dbReference type="InterPro" id="IPR002213">
    <property type="entry name" value="UDP_glucos_trans"/>
</dbReference>